<organism evidence="3">
    <name type="scientific">Sesamum calycinum</name>
    <dbReference type="NCBI Taxonomy" id="2727403"/>
    <lineage>
        <taxon>Eukaryota</taxon>
        <taxon>Viridiplantae</taxon>
        <taxon>Streptophyta</taxon>
        <taxon>Embryophyta</taxon>
        <taxon>Tracheophyta</taxon>
        <taxon>Spermatophyta</taxon>
        <taxon>Magnoliopsida</taxon>
        <taxon>eudicotyledons</taxon>
        <taxon>Gunneridae</taxon>
        <taxon>Pentapetalae</taxon>
        <taxon>asterids</taxon>
        <taxon>lamiids</taxon>
        <taxon>Lamiales</taxon>
        <taxon>Pedaliaceae</taxon>
        <taxon>Sesamum</taxon>
    </lineage>
</organism>
<comment type="caution">
    <text evidence="3">The sequence shown here is derived from an EMBL/GenBank/DDBJ whole genome shotgun (WGS) entry which is preliminary data.</text>
</comment>
<evidence type="ECO:0000256" key="1">
    <source>
        <dbReference type="SAM" id="MobiDB-lite"/>
    </source>
</evidence>
<name>A0AAW2SVL3_9LAMI</name>
<dbReference type="InterPro" id="IPR013103">
    <property type="entry name" value="RVT_2"/>
</dbReference>
<dbReference type="EMBL" id="JACGWM010000001">
    <property type="protein sequence ID" value="KAL0396297.1"/>
    <property type="molecule type" value="Genomic_DNA"/>
</dbReference>
<feature type="region of interest" description="Disordered" evidence="1">
    <location>
        <begin position="95"/>
        <end position="119"/>
    </location>
</feature>
<sequence>MLQLHGTPDWYKELVDKKRRDAGSTRGFTVETTTKKGAQIQPDTKEELLHELIRLMKHSMQPDQVQGNFAQIDDFAGCILVSLAFLVPDTDSDPSSFSSPDLISSPAVPSSRSQPPMPPPIVPPQPFDSLCRTHRVRSKPVCAAHIQFVANLSSLQEPKNYLQASKDENWVEAMAQELNALDANNTWILTSLPPGKRTIDVYMDPPDGFIGAQPGQSSHEPCLFIKRSDGEITALLVYVDDILLTGSSDATLHAVKEYLDRPFTIKNLGPAKYFLSLELARSSHGLHVTQHKYLQDILADTSMLAAKPAPTPLPPGLKLVLDTLCSLIQAYTDVLLAIFSISDSLGRTSPSPYLKGTPSTGLFFSSTSPIHLNAYSDASWASCSDSRRSITGYCVFLGSSLFGAIIRLLSTSRNPVFHERTKHLDIDCHLIRDQFKLGFISPSFVPGSAQLADLFTKSLSAPDFVHFLSKMGLSYLAPS</sequence>
<reference evidence="3" key="1">
    <citation type="submission" date="2020-06" db="EMBL/GenBank/DDBJ databases">
        <authorList>
            <person name="Li T."/>
            <person name="Hu X."/>
            <person name="Zhang T."/>
            <person name="Song X."/>
            <person name="Zhang H."/>
            <person name="Dai N."/>
            <person name="Sheng W."/>
            <person name="Hou X."/>
            <person name="Wei L."/>
        </authorList>
    </citation>
    <scope>NUCLEOTIDE SEQUENCE</scope>
    <source>
        <strain evidence="3">KEN8</strain>
        <tissue evidence="3">Leaf</tissue>
    </source>
</reference>
<gene>
    <name evidence="3" type="ORF">Scaly_0078100</name>
</gene>
<dbReference type="AlphaFoldDB" id="A0AAW2SVL3"/>
<proteinExistence type="predicted"/>
<dbReference type="PANTHER" id="PTHR11439">
    <property type="entry name" value="GAG-POL-RELATED RETROTRANSPOSON"/>
    <property type="match status" value="1"/>
</dbReference>
<evidence type="ECO:0000313" key="3">
    <source>
        <dbReference type="EMBL" id="KAL0396297.1"/>
    </source>
</evidence>
<dbReference type="CDD" id="cd09272">
    <property type="entry name" value="RNase_HI_RT_Ty1"/>
    <property type="match status" value="1"/>
</dbReference>
<evidence type="ECO:0000259" key="2">
    <source>
        <dbReference type="Pfam" id="PF07727"/>
    </source>
</evidence>
<dbReference type="Pfam" id="PF07727">
    <property type="entry name" value="RVT_2"/>
    <property type="match status" value="1"/>
</dbReference>
<protein>
    <submittedName>
        <fullName evidence="3">Retrovirus-related Pol polyprotein from transposon RE1</fullName>
    </submittedName>
</protein>
<feature type="compositionally biased region" description="Low complexity" evidence="1">
    <location>
        <begin position="95"/>
        <end position="114"/>
    </location>
</feature>
<accession>A0AAW2SVL3</accession>
<reference evidence="3" key="2">
    <citation type="journal article" date="2024" name="Plant">
        <title>Genomic evolution and insights into agronomic trait innovations of Sesamum species.</title>
        <authorList>
            <person name="Miao H."/>
            <person name="Wang L."/>
            <person name="Qu L."/>
            <person name="Liu H."/>
            <person name="Sun Y."/>
            <person name="Le M."/>
            <person name="Wang Q."/>
            <person name="Wei S."/>
            <person name="Zheng Y."/>
            <person name="Lin W."/>
            <person name="Duan Y."/>
            <person name="Cao H."/>
            <person name="Xiong S."/>
            <person name="Wang X."/>
            <person name="Wei L."/>
            <person name="Li C."/>
            <person name="Ma Q."/>
            <person name="Ju M."/>
            <person name="Zhao R."/>
            <person name="Li G."/>
            <person name="Mu C."/>
            <person name="Tian Q."/>
            <person name="Mei H."/>
            <person name="Zhang T."/>
            <person name="Gao T."/>
            <person name="Zhang H."/>
        </authorList>
    </citation>
    <scope>NUCLEOTIDE SEQUENCE</scope>
    <source>
        <strain evidence="3">KEN8</strain>
    </source>
</reference>
<dbReference type="PANTHER" id="PTHR11439:SF454">
    <property type="match status" value="1"/>
</dbReference>
<feature type="domain" description="Reverse transcriptase Ty1/copia-type" evidence="2">
    <location>
        <begin position="219"/>
        <end position="313"/>
    </location>
</feature>